<evidence type="ECO:0000256" key="3">
    <source>
        <dbReference type="ARBA" id="ARBA00023163"/>
    </source>
</evidence>
<sequence>MNGQVQNQAQNRRRRLVSSDVLLAEEIVALPELPPRGDTIRRQLAITYAGAFEFQVGRSITWVDPSRILFAEANQSFIDRHVVPGSGHRSIILSPGPGTIEELWGNGDAPFAGRVRACTLRTQMLTQQLRRTLDPLAAQELGIAILEESVAESRSVTVVDPACVRRAKTILHGNSDGRLTLMQIAADVGVSPIYLTQCFKRSEGIPLYRYQTMLRLGRALDQLPERDDITDLAFELGFSSHSHFTAAFRSQFGMTPSHYRTESANTNLGRALAG</sequence>
<keyword evidence="3" id="KW-0804">Transcription</keyword>
<reference evidence="5" key="1">
    <citation type="submission" date="2022-05" db="EMBL/GenBank/DDBJ databases">
        <authorList>
            <person name="Jo J.-H."/>
            <person name="Im W.-T."/>
        </authorList>
    </citation>
    <scope>NUCLEOTIDE SEQUENCE</scope>
    <source>
        <strain evidence="5">RB56-2</strain>
    </source>
</reference>
<feature type="domain" description="HTH araC/xylS-type" evidence="4">
    <location>
        <begin position="165"/>
        <end position="262"/>
    </location>
</feature>
<protein>
    <submittedName>
        <fullName evidence="5">Helix-turn-helix transcriptional regulator</fullName>
    </submittedName>
</protein>
<dbReference type="InterPro" id="IPR020449">
    <property type="entry name" value="Tscrpt_reg_AraC-type_HTH"/>
</dbReference>
<evidence type="ECO:0000256" key="2">
    <source>
        <dbReference type="ARBA" id="ARBA00023125"/>
    </source>
</evidence>
<evidence type="ECO:0000313" key="5">
    <source>
        <dbReference type="EMBL" id="MCL6739705.1"/>
    </source>
</evidence>
<dbReference type="InterPro" id="IPR018060">
    <property type="entry name" value="HTH_AraC"/>
</dbReference>
<dbReference type="SUPFAM" id="SSF46689">
    <property type="entry name" value="Homeodomain-like"/>
    <property type="match status" value="2"/>
</dbReference>
<keyword evidence="6" id="KW-1185">Reference proteome</keyword>
<comment type="caution">
    <text evidence="5">The sequence shown here is derived from an EMBL/GenBank/DDBJ whole genome shotgun (WGS) entry which is preliminary data.</text>
</comment>
<evidence type="ECO:0000259" key="4">
    <source>
        <dbReference type="PROSITE" id="PS01124"/>
    </source>
</evidence>
<evidence type="ECO:0000256" key="1">
    <source>
        <dbReference type="ARBA" id="ARBA00023015"/>
    </source>
</evidence>
<dbReference type="PROSITE" id="PS00041">
    <property type="entry name" value="HTH_ARAC_FAMILY_1"/>
    <property type="match status" value="1"/>
</dbReference>
<name>A0ABT0S5P4_9SPHN</name>
<proteinExistence type="predicted"/>
<dbReference type="Pfam" id="PF12833">
    <property type="entry name" value="HTH_18"/>
    <property type="match status" value="1"/>
</dbReference>
<dbReference type="RefSeq" id="WP_249914183.1">
    <property type="nucleotide sequence ID" value="NZ_JAMGBB010000001.1"/>
</dbReference>
<dbReference type="SMART" id="SM00342">
    <property type="entry name" value="HTH_ARAC"/>
    <property type="match status" value="1"/>
</dbReference>
<dbReference type="Gene3D" id="1.10.10.60">
    <property type="entry name" value="Homeodomain-like"/>
    <property type="match status" value="1"/>
</dbReference>
<dbReference type="EMBL" id="JAMGBB010000001">
    <property type="protein sequence ID" value="MCL6739705.1"/>
    <property type="molecule type" value="Genomic_DNA"/>
</dbReference>
<dbReference type="InterPro" id="IPR018062">
    <property type="entry name" value="HTH_AraC-typ_CS"/>
</dbReference>
<dbReference type="InterPro" id="IPR050204">
    <property type="entry name" value="AraC_XylS_family_regulators"/>
</dbReference>
<dbReference type="Proteomes" id="UP001165383">
    <property type="component" value="Unassembled WGS sequence"/>
</dbReference>
<gene>
    <name evidence="5" type="ORF">LZ518_00920</name>
</gene>
<evidence type="ECO:0000313" key="6">
    <source>
        <dbReference type="Proteomes" id="UP001165383"/>
    </source>
</evidence>
<dbReference type="PANTHER" id="PTHR46796:SF2">
    <property type="entry name" value="TRANSCRIPTIONAL REGULATORY PROTEIN"/>
    <property type="match status" value="1"/>
</dbReference>
<dbReference type="InterPro" id="IPR009057">
    <property type="entry name" value="Homeodomain-like_sf"/>
</dbReference>
<accession>A0ABT0S5P4</accession>
<dbReference type="PRINTS" id="PR00032">
    <property type="entry name" value="HTHARAC"/>
</dbReference>
<keyword evidence="1" id="KW-0805">Transcription regulation</keyword>
<dbReference type="PROSITE" id="PS01124">
    <property type="entry name" value="HTH_ARAC_FAMILY_2"/>
    <property type="match status" value="1"/>
</dbReference>
<keyword evidence="2" id="KW-0238">DNA-binding</keyword>
<organism evidence="5 6">
    <name type="scientific">Sphingomonas brevis</name>
    <dbReference type="NCBI Taxonomy" id="2908206"/>
    <lineage>
        <taxon>Bacteria</taxon>
        <taxon>Pseudomonadati</taxon>
        <taxon>Pseudomonadota</taxon>
        <taxon>Alphaproteobacteria</taxon>
        <taxon>Sphingomonadales</taxon>
        <taxon>Sphingomonadaceae</taxon>
        <taxon>Sphingomonas</taxon>
    </lineage>
</organism>
<dbReference type="PANTHER" id="PTHR46796">
    <property type="entry name" value="HTH-TYPE TRANSCRIPTIONAL ACTIVATOR RHAS-RELATED"/>
    <property type="match status" value="1"/>
</dbReference>